<accession>A0A1G6IHL9</accession>
<gene>
    <name evidence="2" type="ORF">SAMN05216576_101273</name>
</gene>
<dbReference type="Proteomes" id="UP000199467">
    <property type="component" value="Unassembled WGS sequence"/>
</dbReference>
<proteinExistence type="predicted"/>
<dbReference type="InterPro" id="IPR008969">
    <property type="entry name" value="CarboxyPept-like_regulatory"/>
</dbReference>
<organism evidence="2 3">
    <name type="scientific">Ectopseudomonas chengduensis</name>
    <dbReference type="NCBI Taxonomy" id="489632"/>
    <lineage>
        <taxon>Bacteria</taxon>
        <taxon>Pseudomonadati</taxon>
        <taxon>Pseudomonadota</taxon>
        <taxon>Gammaproteobacteria</taxon>
        <taxon>Pseudomonadales</taxon>
        <taxon>Pseudomonadaceae</taxon>
        <taxon>Ectopseudomonas</taxon>
    </lineage>
</organism>
<keyword evidence="1" id="KW-0732">Signal</keyword>
<dbReference type="AlphaFoldDB" id="A0A1G6IHL9"/>
<evidence type="ECO:0000313" key="3">
    <source>
        <dbReference type="Proteomes" id="UP000199467"/>
    </source>
</evidence>
<reference evidence="3" key="1">
    <citation type="submission" date="2016-10" db="EMBL/GenBank/DDBJ databases">
        <authorList>
            <person name="Varghese N."/>
            <person name="Submissions S."/>
        </authorList>
    </citation>
    <scope>NUCLEOTIDE SEQUENCE [LARGE SCALE GENOMIC DNA]</scope>
    <source>
        <strain evidence="3">DSM 26382</strain>
    </source>
</reference>
<evidence type="ECO:0000256" key="1">
    <source>
        <dbReference type="SAM" id="SignalP"/>
    </source>
</evidence>
<dbReference type="SUPFAM" id="SSF49464">
    <property type="entry name" value="Carboxypeptidase regulatory domain-like"/>
    <property type="match status" value="1"/>
</dbReference>
<protein>
    <recommendedName>
        <fullName evidence="4">Carboxypeptidase regulatory-like domain-containing protein</fullName>
    </recommendedName>
</protein>
<dbReference type="PROSITE" id="PS51257">
    <property type="entry name" value="PROKAR_LIPOPROTEIN"/>
    <property type="match status" value="1"/>
</dbReference>
<name>A0A1G6IHL9_9GAMM</name>
<evidence type="ECO:0000313" key="2">
    <source>
        <dbReference type="EMBL" id="SDC06027.1"/>
    </source>
</evidence>
<keyword evidence="3" id="KW-1185">Reference proteome</keyword>
<feature type="chain" id="PRO_5011758041" description="Carboxypeptidase regulatory-like domain-containing protein" evidence="1">
    <location>
        <begin position="30"/>
        <end position="161"/>
    </location>
</feature>
<sequence length="161" mass="17547">MNRHLRSRVRWSYLLAVLALQGCVLAPHAAPINPAIDGRLVSAENGQPVRGAALILEVASDTSHSYQVRSDSQGRFAFGAHEDWRLFAVLADAPLCIVVMTVEAQGFQPRHCVWTSRNGCPTQSPPIGDLELIPAQWNDHRADALLANAGDCVDPATWTSR</sequence>
<evidence type="ECO:0008006" key="4">
    <source>
        <dbReference type="Google" id="ProtNLM"/>
    </source>
</evidence>
<dbReference type="RefSeq" id="WP_186351327.1">
    <property type="nucleotide sequence ID" value="NZ_FMZQ01000001.1"/>
</dbReference>
<dbReference type="EMBL" id="FMZQ01000001">
    <property type="protein sequence ID" value="SDC06027.1"/>
    <property type="molecule type" value="Genomic_DNA"/>
</dbReference>
<feature type="signal peptide" evidence="1">
    <location>
        <begin position="1"/>
        <end position="29"/>
    </location>
</feature>